<proteinExistence type="predicted"/>
<dbReference type="AlphaFoldDB" id="A0A7T8HFG7"/>
<reference evidence="2" key="1">
    <citation type="submission" date="2021-01" db="EMBL/GenBank/DDBJ databases">
        <title>Caligus Genome Assembly.</title>
        <authorList>
            <person name="Gallardo-Escarate C."/>
        </authorList>
    </citation>
    <scope>NUCLEOTIDE SEQUENCE [LARGE SCALE GENOMIC DNA]</scope>
</reference>
<accession>A0A7T8HFG7</accession>
<name>A0A7T8HFG7_CALRO</name>
<organism evidence="1 2">
    <name type="scientific">Caligus rogercresseyi</name>
    <name type="common">Sea louse</name>
    <dbReference type="NCBI Taxonomy" id="217165"/>
    <lineage>
        <taxon>Eukaryota</taxon>
        <taxon>Metazoa</taxon>
        <taxon>Ecdysozoa</taxon>
        <taxon>Arthropoda</taxon>
        <taxon>Crustacea</taxon>
        <taxon>Multicrustacea</taxon>
        <taxon>Hexanauplia</taxon>
        <taxon>Copepoda</taxon>
        <taxon>Siphonostomatoida</taxon>
        <taxon>Caligidae</taxon>
        <taxon>Caligus</taxon>
    </lineage>
</organism>
<keyword evidence="2" id="KW-1185">Reference proteome</keyword>
<evidence type="ECO:0000313" key="1">
    <source>
        <dbReference type="EMBL" id="QQP49069.1"/>
    </source>
</evidence>
<sequence length="123" mass="13579">MLLGLHSSSSLSPLKILGVTISKCITPGSLLTVGTIRRLQISKHRRPVLYNVAKVIVIGKAQTCASVTRTVRLLTESGLTPQPHHCDGRAQITHNDLTRVLLGVRRSYRMRTTDLLDRAESQQ</sequence>
<evidence type="ECO:0000313" key="2">
    <source>
        <dbReference type="Proteomes" id="UP000595437"/>
    </source>
</evidence>
<protein>
    <submittedName>
        <fullName evidence="1">Uncharacterized protein</fullName>
    </submittedName>
</protein>
<dbReference type="EMBL" id="CP045895">
    <property type="protein sequence ID" value="QQP49069.1"/>
    <property type="molecule type" value="Genomic_DNA"/>
</dbReference>
<gene>
    <name evidence="1" type="ORF">FKW44_009588</name>
</gene>
<dbReference type="Proteomes" id="UP000595437">
    <property type="component" value="Chromosome 6"/>
</dbReference>